<evidence type="ECO:0000256" key="1">
    <source>
        <dbReference type="PIRSR" id="PIRSR004789-50"/>
    </source>
</evidence>
<gene>
    <name evidence="2" type="ORF">A2V81_02055</name>
</gene>
<dbReference type="PIRSF" id="PIRSF004789">
    <property type="entry name" value="DR1281"/>
    <property type="match status" value="1"/>
</dbReference>
<dbReference type="AlphaFoldDB" id="A0A1F4XKT2"/>
<evidence type="ECO:0000313" key="3">
    <source>
        <dbReference type="Proteomes" id="UP000177614"/>
    </source>
</evidence>
<protein>
    <recommendedName>
        <fullName evidence="4">Metallophosphoesterase</fullName>
    </recommendedName>
</protein>
<evidence type="ECO:0000313" key="2">
    <source>
        <dbReference type="EMBL" id="OGC82297.1"/>
    </source>
</evidence>
<dbReference type="InterPro" id="IPR005235">
    <property type="entry name" value="YmdB-like"/>
</dbReference>
<evidence type="ECO:0008006" key="4">
    <source>
        <dbReference type="Google" id="ProtNLM"/>
    </source>
</evidence>
<dbReference type="Pfam" id="PF13277">
    <property type="entry name" value="YmdB"/>
    <property type="match status" value="1"/>
</dbReference>
<dbReference type="Proteomes" id="UP000177614">
    <property type="component" value="Unassembled WGS sequence"/>
</dbReference>
<dbReference type="PANTHER" id="PTHR36303:SF1">
    <property type="entry name" value="2',3'-CYCLIC-NUCLEOTIDE 2'-PHOSPHODIESTERASE"/>
    <property type="match status" value="1"/>
</dbReference>
<dbReference type="GO" id="GO:0004113">
    <property type="term" value="F:2',3'-cyclic-nucleotide 3'-phosphodiesterase activity"/>
    <property type="evidence" value="ECO:0007669"/>
    <property type="project" value="TreeGrafter"/>
</dbReference>
<dbReference type="STRING" id="1817814.A2V81_02055"/>
<dbReference type="SUPFAM" id="SSF56300">
    <property type="entry name" value="Metallo-dependent phosphatases"/>
    <property type="match status" value="1"/>
</dbReference>
<feature type="active site" description="Proton donor" evidence="1">
    <location>
        <position position="69"/>
    </location>
</feature>
<accession>A0A1F4XKT2</accession>
<reference evidence="2 3" key="1">
    <citation type="journal article" date="2016" name="Nat. Commun.">
        <title>Thousands of microbial genomes shed light on interconnected biogeochemical processes in an aquifer system.</title>
        <authorList>
            <person name="Anantharaman K."/>
            <person name="Brown C.T."/>
            <person name="Hug L.A."/>
            <person name="Sharon I."/>
            <person name="Castelle C.J."/>
            <person name="Probst A.J."/>
            <person name="Thomas B.C."/>
            <person name="Singh A."/>
            <person name="Wilkins M.J."/>
            <person name="Karaoz U."/>
            <person name="Brodie E.L."/>
            <person name="Williams K.H."/>
            <person name="Hubbard S.S."/>
            <person name="Banfield J.F."/>
        </authorList>
    </citation>
    <scope>NUCLEOTIDE SEQUENCE [LARGE SCALE GENOMIC DNA]</scope>
</reference>
<name>A0A1F4XKT2_9BACT</name>
<dbReference type="EMBL" id="MEWR01000008">
    <property type="protein sequence ID" value="OGC82297.1"/>
    <property type="molecule type" value="Genomic_DNA"/>
</dbReference>
<dbReference type="Gene3D" id="3.60.21.10">
    <property type="match status" value="1"/>
</dbReference>
<proteinExistence type="predicted"/>
<dbReference type="InterPro" id="IPR029052">
    <property type="entry name" value="Metallo-depent_PP-like"/>
</dbReference>
<organism evidence="2 3">
    <name type="scientific">Candidatus Abawacabacteria bacterium RBG_16_42_10</name>
    <dbReference type="NCBI Taxonomy" id="1817814"/>
    <lineage>
        <taxon>Bacteria</taxon>
        <taxon>Candidatus Abawacaibacteriota</taxon>
    </lineage>
</organism>
<sequence length="267" mass="29476">MIRILCIGDIIGKPGRKVVKHMVTKLRKENNVQFVIANSDNVSSGKGLRKDHALELLESGVDIFTSGNHIWQHRDIIELMDKPDTLVLRPANFPGNNPGYGFRVMNIPGTSNTIAIINLQCRGFMPMSIDCPFLTGDNVLSEPDVEKATIKVIDIHGETTSEKNALFHYFNGRISHMFGTHTHIQTSDAHISSKGTSFITDVGACMAEHSVIGFEPDSIIRKFITQMPEKYIVEEKGPIRFCASLVDVDEKNGQTLSISALAVSLSL</sequence>
<dbReference type="PANTHER" id="PTHR36303">
    <property type="entry name" value="2',3'-CYCLIC-NUCLEOTIDE 2'-PHOSPHODIESTERASE"/>
    <property type="match status" value="1"/>
</dbReference>
<comment type="caution">
    <text evidence="2">The sequence shown here is derived from an EMBL/GenBank/DDBJ whole genome shotgun (WGS) entry which is preliminary data.</text>
</comment>